<organism evidence="1 2">
    <name type="scientific">Haloplanus rubicundus</name>
    <dbReference type="NCBI Taxonomy" id="1547898"/>
    <lineage>
        <taxon>Archaea</taxon>
        <taxon>Methanobacteriati</taxon>
        <taxon>Methanobacteriota</taxon>
        <taxon>Stenosarchaea group</taxon>
        <taxon>Halobacteria</taxon>
        <taxon>Halobacteriales</taxon>
        <taxon>Haloferacaceae</taxon>
        <taxon>Haloplanus</taxon>
    </lineage>
</organism>
<sequence length="278" mass="29056">MTHGSPLTRRKLLAAIGGVGLLAAGPRAVGAMGHDPAFTQYTYAQSTGPNLRVAWYERYNGTLAEESNRFTDGPPLTNDSDSFNTSDDAGRFVDVTGPDAVAAGPVLSIPNAQPGDEGLLLIGLRAEGADARAWLSIEASEFAENSLVEPERAEGDTTTDDTATDAGELQHYVDVECWYDTGRLGVGGCNGRRDFSEEAVVAAGTLAEVSDALSGGVPLTFGLVDDPCIDAGAQRCLALRWRIDPSVANVIQSDSARLDIAFAATACDETTNPFGGGE</sequence>
<dbReference type="EMBL" id="CP031148">
    <property type="protein sequence ID" value="AXG10281.1"/>
    <property type="molecule type" value="Genomic_DNA"/>
</dbReference>
<dbReference type="RefSeq" id="WP_114605888.1">
    <property type="nucleotide sequence ID" value="NZ_CP031148.1"/>
</dbReference>
<proteinExistence type="predicted"/>
<accession>A0A345EDK9</accession>
<dbReference type="AlphaFoldDB" id="A0A345EDK9"/>
<dbReference type="PROSITE" id="PS51318">
    <property type="entry name" value="TAT"/>
    <property type="match status" value="1"/>
</dbReference>
<name>A0A345EDK9_9EURY</name>
<dbReference type="GeneID" id="37287455"/>
<evidence type="ECO:0000313" key="2">
    <source>
        <dbReference type="Proteomes" id="UP000252985"/>
    </source>
</evidence>
<dbReference type="KEGG" id="haq:DU484_10715"/>
<reference evidence="1 2" key="1">
    <citation type="submission" date="2018-07" db="EMBL/GenBank/DDBJ databases">
        <title>Genome sequences of Haloplanus sp. CBA1112.</title>
        <authorList>
            <person name="Kim Y.B."/>
            <person name="Roh S.W."/>
        </authorList>
    </citation>
    <scope>NUCLEOTIDE SEQUENCE [LARGE SCALE GENOMIC DNA]</scope>
    <source>
        <strain evidence="1 2">CBA1112</strain>
    </source>
</reference>
<gene>
    <name evidence="1" type="ORF">DU484_10715</name>
</gene>
<dbReference type="InterPro" id="IPR006311">
    <property type="entry name" value="TAT_signal"/>
</dbReference>
<dbReference type="Proteomes" id="UP000252985">
    <property type="component" value="Chromosome"/>
</dbReference>
<evidence type="ECO:0000313" key="1">
    <source>
        <dbReference type="EMBL" id="AXG10281.1"/>
    </source>
</evidence>
<protein>
    <submittedName>
        <fullName evidence="1">Uncharacterized protein</fullName>
    </submittedName>
</protein>